<feature type="region of interest" description="Disordered" evidence="1">
    <location>
        <begin position="1"/>
        <end position="72"/>
    </location>
</feature>
<evidence type="ECO:0000313" key="2">
    <source>
        <dbReference type="EMBL" id="KAK2089191.1"/>
    </source>
</evidence>
<proteinExistence type="predicted"/>
<protein>
    <submittedName>
        <fullName evidence="2">Uncharacterized protein</fullName>
    </submittedName>
</protein>
<evidence type="ECO:0000256" key="1">
    <source>
        <dbReference type="SAM" id="MobiDB-lite"/>
    </source>
</evidence>
<sequence length="140" mass="14645">MSKGGGDADTAVGPARVTDSRQAEGPRDRVQEPIQEAGDPWRHSRETGEVPDVPDTETCHTRASSPPCSGPSSTVVELGMGGVAVNVPWLVRALGVRLSYCSWSHHALLTGNWTSGNLTAALSPSSQYVPTCLLAPTLGP</sequence>
<name>A0ABQ9TWK3_SAGOE</name>
<keyword evidence="3" id="KW-1185">Reference proteome</keyword>
<comment type="caution">
    <text evidence="2">The sequence shown here is derived from an EMBL/GenBank/DDBJ whole genome shotgun (WGS) entry which is preliminary data.</text>
</comment>
<feature type="non-terminal residue" evidence="2">
    <location>
        <position position="140"/>
    </location>
</feature>
<evidence type="ECO:0000313" key="3">
    <source>
        <dbReference type="Proteomes" id="UP001266305"/>
    </source>
</evidence>
<reference evidence="2 3" key="1">
    <citation type="submission" date="2023-05" db="EMBL/GenBank/DDBJ databases">
        <title>B98-5 Cell Line De Novo Hybrid Assembly: An Optical Mapping Approach.</title>
        <authorList>
            <person name="Kananen K."/>
            <person name="Auerbach J.A."/>
            <person name="Kautto E."/>
            <person name="Blachly J.S."/>
        </authorList>
    </citation>
    <scope>NUCLEOTIDE SEQUENCE [LARGE SCALE GENOMIC DNA]</scope>
    <source>
        <strain evidence="2">B95-8</strain>
        <tissue evidence="2">Cell line</tissue>
    </source>
</reference>
<dbReference type="Proteomes" id="UP001266305">
    <property type="component" value="Unassembled WGS sequence"/>
</dbReference>
<gene>
    <name evidence="2" type="ORF">P7K49_035098</name>
</gene>
<accession>A0ABQ9TWK3</accession>
<organism evidence="2 3">
    <name type="scientific">Saguinus oedipus</name>
    <name type="common">Cotton-top tamarin</name>
    <name type="synonym">Oedipomidas oedipus</name>
    <dbReference type="NCBI Taxonomy" id="9490"/>
    <lineage>
        <taxon>Eukaryota</taxon>
        <taxon>Metazoa</taxon>
        <taxon>Chordata</taxon>
        <taxon>Craniata</taxon>
        <taxon>Vertebrata</taxon>
        <taxon>Euteleostomi</taxon>
        <taxon>Mammalia</taxon>
        <taxon>Eutheria</taxon>
        <taxon>Euarchontoglires</taxon>
        <taxon>Primates</taxon>
        <taxon>Haplorrhini</taxon>
        <taxon>Platyrrhini</taxon>
        <taxon>Cebidae</taxon>
        <taxon>Callitrichinae</taxon>
        <taxon>Saguinus</taxon>
    </lineage>
</organism>
<dbReference type="EMBL" id="JASSZA010000019">
    <property type="protein sequence ID" value="KAK2089191.1"/>
    <property type="molecule type" value="Genomic_DNA"/>
</dbReference>
<feature type="compositionally biased region" description="Basic and acidic residues" evidence="1">
    <location>
        <begin position="18"/>
        <end position="31"/>
    </location>
</feature>
<feature type="compositionally biased region" description="Polar residues" evidence="1">
    <location>
        <begin position="61"/>
        <end position="72"/>
    </location>
</feature>
<feature type="compositionally biased region" description="Basic and acidic residues" evidence="1">
    <location>
        <begin position="39"/>
        <end position="48"/>
    </location>
</feature>